<feature type="transmembrane region" description="Helical" evidence="1">
    <location>
        <begin position="6"/>
        <end position="36"/>
    </location>
</feature>
<evidence type="ECO:0000313" key="3">
    <source>
        <dbReference type="Proteomes" id="UP000238916"/>
    </source>
</evidence>
<dbReference type="AlphaFoldDB" id="A0A2U3LKV5"/>
<accession>A0A2U3LKV5</accession>
<keyword evidence="1" id="KW-1133">Transmembrane helix</keyword>
<organism evidence="2 3">
    <name type="scientific">Candidatus Desulfosporosinus infrequens</name>
    <dbReference type="NCBI Taxonomy" id="2043169"/>
    <lineage>
        <taxon>Bacteria</taxon>
        <taxon>Bacillati</taxon>
        <taxon>Bacillota</taxon>
        <taxon>Clostridia</taxon>
        <taxon>Eubacteriales</taxon>
        <taxon>Desulfitobacteriaceae</taxon>
        <taxon>Desulfosporosinus</taxon>
    </lineage>
</organism>
<evidence type="ECO:0000313" key="2">
    <source>
        <dbReference type="EMBL" id="SPF52577.1"/>
    </source>
</evidence>
<gene>
    <name evidence="2" type="ORF">SBF1_5870002</name>
</gene>
<keyword evidence="1" id="KW-0472">Membrane</keyword>
<sequence length="60" mass="5901">MGNNPAFALVLVVIGAIILISGVLGTTGAMLSGLLYGALPNSNTGKGVVTDVYGNPIPST</sequence>
<dbReference type="Proteomes" id="UP000238916">
    <property type="component" value="Unassembled WGS sequence"/>
</dbReference>
<dbReference type="EMBL" id="OMOF01000542">
    <property type="protein sequence ID" value="SPF52577.1"/>
    <property type="molecule type" value="Genomic_DNA"/>
</dbReference>
<protein>
    <submittedName>
        <fullName evidence="2">Uncharacterized protein</fullName>
    </submittedName>
</protein>
<keyword evidence="1" id="KW-0812">Transmembrane</keyword>
<name>A0A2U3LKV5_9FIRM</name>
<proteinExistence type="predicted"/>
<reference evidence="3" key="1">
    <citation type="submission" date="2018-02" db="EMBL/GenBank/DDBJ databases">
        <authorList>
            <person name="Hausmann B."/>
        </authorList>
    </citation>
    <scope>NUCLEOTIDE SEQUENCE [LARGE SCALE GENOMIC DNA]</scope>
    <source>
        <strain evidence="3">Peat soil MAG SbF1</strain>
    </source>
</reference>
<evidence type="ECO:0000256" key="1">
    <source>
        <dbReference type="SAM" id="Phobius"/>
    </source>
</evidence>